<evidence type="ECO:0000313" key="2">
    <source>
        <dbReference type="Proteomes" id="UP000005237"/>
    </source>
</evidence>
<dbReference type="EnsemblMetazoa" id="CJA36515.1">
    <property type="protein sequence ID" value="CJA36515.1"/>
    <property type="gene ID" value="WBGene00212362"/>
</dbReference>
<reference evidence="2" key="1">
    <citation type="submission" date="2010-08" db="EMBL/GenBank/DDBJ databases">
        <authorList>
            <consortium name="Caenorhabditis japonica Sequencing Consortium"/>
            <person name="Wilson R.K."/>
        </authorList>
    </citation>
    <scope>NUCLEOTIDE SEQUENCE [LARGE SCALE GENOMIC DNA]</scope>
    <source>
        <strain evidence="2">DF5081</strain>
    </source>
</reference>
<name>A0A8R1EM95_CAEJA</name>
<reference evidence="1" key="2">
    <citation type="submission" date="2022-06" db="UniProtKB">
        <authorList>
            <consortium name="EnsemblMetazoa"/>
        </authorList>
    </citation>
    <scope>IDENTIFICATION</scope>
    <source>
        <strain evidence="1">DF5081</strain>
    </source>
</reference>
<accession>A0A8R1EM95</accession>
<proteinExistence type="predicted"/>
<organism evidence="1 2">
    <name type="scientific">Caenorhabditis japonica</name>
    <dbReference type="NCBI Taxonomy" id="281687"/>
    <lineage>
        <taxon>Eukaryota</taxon>
        <taxon>Metazoa</taxon>
        <taxon>Ecdysozoa</taxon>
        <taxon>Nematoda</taxon>
        <taxon>Chromadorea</taxon>
        <taxon>Rhabditida</taxon>
        <taxon>Rhabditina</taxon>
        <taxon>Rhabditomorpha</taxon>
        <taxon>Rhabditoidea</taxon>
        <taxon>Rhabditidae</taxon>
        <taxon>Peloderinae</taxon>
        <taxon>Caenorhabditis</taxon>
    </lineage>
</organism>
<protein>
    <submittedName>
        <fullName evidence="1">Uncharacterized protein</fullName>
    </submittedName>
</protein>
<dbReference type="AlphaFoldDB" id="A0A8R1EM95"/>
<dbReference type="Proteomes" id="UP000005237">
    <property type="component" value="Unassembled WGS sequence"/>
</dbReference>
<keyword evidence="2" id="KW-1185">Reference proteome</keyword>
<sequence length="27" mass="2991">MVLAEALSVHDMSLFDAIDETDVKDIL</sequence>
<evidence type="ECO:0000313" key="1">
    <source>
        <dbReference type="EnsemblMetazoa" id="CJA36515.1"/>
    </source>
</evidence>